<dbReference type="OrthoDB" id="1436593at2"/>
<comment type="caution">
    <text evidence="2">The sequence shown here is derived from an EMBL/GenBank/DDBJ whole genome shotgun (WGS) entry which is preliminary data.</text>
</comment>
<name>A0A4Q0P3K8_9FLAO</name>
<reference evidence="2 3" key="1">
    <citation type="submission" date="2018-07" db="EMBL/GenBank/DDBJ databases">
        <title>Leeuwenhoekiella genomics.</title>
        <authorList>
            <person name="Tahon G."/>
            <person name="Willems A."/>
        </authorList>
    </citation>
    <scope>NUCLEOTIDE SEQUENCE [LARGE SCALE GENOMIC DNA]</scope>
    <source>
        <strain evidence="2 3">LMG 22550</strain>
    </source>
</reference>
<protein>
    <submittedName>
        <fullName evidence="2">Uncharacterized protein</fullName>
    </submittedName>
</protein>
<dbReference type="Proteomes" id="UP000289238">
    <property type="component" value="Unassembled WGS sequence"/>
</dbReference>
<dbReference type="EMBL" id="QOVM01000006">
    <property type="protein sequence ID" value="RXG21140.1"/>
    <property type="molecule type" value="Genomic_DNA"/>
</dbReference>
<accession>A0A4Q0P3K8</accession>
<evidence type="ECO:0000313" key="3">
    <source>
        <dbReference type="Proteomes" id="UP000289238"/>
    </source>
</evidence>
<keyword evidence="1" id="KW-0812">Transmembrane</keyword>
<keyword evidence="1" id="KW-0472">Membrane</keyword>
<keyword evidence="1" id="KW-1133">Transmembrane helix</keyword>
<organism evidence="2 3">
    <name type="scientific">Leeuwenhoekiella aequorea</name>
    <dbReference type="NCBI Taxonomy" id="283736"/>
    <lineage>
        <taxon>Bacteria</taxon>
        <taxon>Pseudomonadati</taxon>
        <taxon>Bacteroidota</taxon>
        <taxon>Flavobacteriia</taxon>
        <taxon>Flavobacteriales</taxon>
        <taxon>Flavobacteriaceae</taxon>
        <taxon>Leeuwenhoekiella</taxon>
    </lineage>
</organism>
<keyword evidence="3" id="KW-1185">Reference proteome</keyword>
<dbReference type="RefSeq" id="WP_128758412.1">
    <property type="nucleotide sequence ID" value="NZ_QOVM01000006.1"/>
</dbReference>
<dbReference type="AlphaFoldDB" id="A0A4Q0P3K8"/>
<proteinExistence type="predicted"/>
<evidence type="ECO:0000313" key="2">
    <source>
        <dbReference type="EMBL" id="RXG21140.1"/>
    </source>
</evidence>
<gene>
    <name evidence="2" type="ORF">DSM00_2657</name>
</gene>
<sequence>MKIDMILVFAIVVGLVAVPYALFILFGSGNSKKIEKQIKEEANKNNLNINHREKWASRYLSLDSIANKLLFSRTRGEQLVHQHIDLNTITRIVVLEDRISKRIDGKMHDTLEKLSLELISKENVQSIVINFYDSTLDATQNYEMNRVNKWKELIEKQLKLNAKHSKAA</sequence>
<evidence type="ECO:0000256" key="1">
    <source>
        <dbReference type="SAM" id="Phobius"/>
    </source>
</evidence>
<feature type="transmembrane region" description="Helical" evidence="1">
    <location>
        <begin position="6"/>
        <end position="26"/>
    </location>
</feature>